<evidence type="ECO:0000313" key="2">
    <source>
        <dbReference type="EMBL" id="QJA57355.1"/>
    </source>
</evidence>
<dbReference type="EMBL" id="MT142324">
    <property type="protein sequence ID" value="QJA78177.1"/>
    <property type="molecule type" value="Genomic_DNA"/>
</dbReference>
<name>A0A6H1ZX88_9ZZZZ</name>
<dbReference type="EMBL" id="MT141268">
    <property type="protein sequence ID" value="QJA57355.1"/>
    <property type="molecule type" value="Genomic_DNA"/>
</dbReference>
<dbReference type="EMBL" id="MT144291">
    <property type="protein sequence ID" value="QJA51820.1"/>
    <property type="molecule type" value="Genomic_DNA"/>
</dbReference>
<evidence type="ECO:0000313" key="1">
    <source>
        <dbReference type="EMBL" id="QJA51820.1"/>
    </source>
</evidence>
<accession>A0A6H1ZX88</accession>
<dbReference type="AlphaFoldDB" id="A0A6H1ZX88"/>
<evidence type="ECO:0000313" key="3">
    <source>
        <dbReference type="EMBL" id="QJA78177.1"/>
    </source>
</evidence>
<organism evidence="1">
    <name type="scientific">viral metagenome</name>
    <dbReference type="NCBI Taxonomy" id="1070528"/>
    <lineage>
        <taxon>unclassified sequences</taxon>
        <taxon>metagenomes</taxon>
        <taxon>organismal metagenomes</taxon>
    </lineage>
</organism>
<reference evidence="1" key="1">
    <citation type="submission" date="2020-03" db="EMBL/GenBank/DDBJ databases">
        <title>The deep terrestrial virosphere.</title>
        <authorList>
            <person name="Holmfeldt K."/>
            <person name="Nilsson E."/>
            <person name="Simone D."/>
            <person name="Lopez-Fernandez M."/>
            <person name="Wu X."/>
            <person name="de Brujin I."/>
            <person name="Lundin D."/>
            <person name="Andersson A."/>
            <person name="Bertilsson S."/>
            <person name="Dopson M."/>
        </authorList>
    </citation>
    <scope>NUCLEOTIDE SEQUENCE</scope>
    <source>
        <strain evidence="3">MM415A01118</strain>
        <strain evidence="2">MM415B01659</strain>
        <strain evidence="1">TM448A02311</strain>
        <strain evidence="4">TM448B01472</strain>
    </source>
</reference>
<evidence type="ECO:0000313" key="4">
    <source>
        <dbReference type="EMBL" id="QJH99041.1"/>
    </source>
</evidence>
<proteinExistence type="predicted"/>
<protein>
    <submittedName>
        <fullName evidence="1">Uncharacterized protein</fullName>
    </submittedName>
</protein>
<gene>
    <name evidence="3" type="ORF">MM415A01118_0003</name>
    <name evidence="2" type="ORF">MM415B01659_0024</name>
    <name evidence="1" type="ORF">TM448A02311_0003</name>
    <name evidence="4" type="ORF">TM448B01472_0003</name>
</gene>
<dbReference type="EMBL" id="MT144765">
    <property type="protein sequence ID" value="QJH99041.1"/>
    <property type="molecule type" value="Genomic_DNA"/>
</dbReference>
<sequence>MTLMKGWILAGESDGSYTLVAPNGVALFNVSLDTLEMLARMFLDEVEDQAEIGDLREALYGEQE</sequence>